<evidence type="ECO:0000256" key="10">
    <source>
        <dbReference type="ARBA" id="ARBA00023295"/>
    </source>
</evidence>
<evidence type="ECO:0000256" key="1">
    <source>
        <dbReference type="ARBA" id="ARBA00004648"/>
    </source>
</evidence>
<keyword evidence="7" id="KW-1133">Transmembrane helix</keyword>
<dbReference type="EC" id="3.2.1.106" evidence="11"/>
<evidence type="ECO:0000256" key="6">
    <source>
        <dbReference type="ARBA" id="ARBA00022968"/>
    </source>
</evidence>
<feature type="domain" description="Glycosyl hydrolase family 63 C-terminal" evidence="13">
    <location>
        <begin position="679"/>
        <end position="1101"/>
    </location>
</feature>
<proteinExistence type="inferred from homology"/>
<keyword evidence="10" id="KW-0326">Glycosidase</keyword>
<dbReference type="Gene3D" id="2.70.98.110">
    <property type="entry name" value="Glycosyl hydrolase family 63, N-terminal domain"/>
    <property type="match status" value="1"/>
</dbReference>
<protein>
    <recommendedName>
        <fullName evidence="11">mannosyl-oligosaccharide glucosidase</fullName>
        <ecNumber evidence="11">3.2.1.106</ecNumber>
    </recommendedName>
</protein>
<evidence type="ECO:0000256" key="12">
    <source>
        <dbReference type="SAM" id="MobiDB-lite"/>
    </source>
</evidence>
<dbReference type="SUPFAM" id="SSF48208">
    <property type="entry name" value="Six-hairpin glycosidases"/>
    <property type="match status" value="2"/>
</dbReference>
<feature type="compositionally biased region" description="Basic and acidic residues" evidence="12">
    <location>
        <begin position="503"/>
        <end position="514"/>
    </location>
</feature>
<feature type="compositionally biased region" description="Low complexity" evidence="12">
    <location>
        <begin position="729"/>
        <end position="739"/>
    </location>
</feature>
<keyword evidence="3" id="KW-0812">Transmembrane</keyword>
<feature type="compositionally biased region" description="Acidic residues" evidence="12">
    <location>
        <begin position="761"/>
        <end position="771"/>
    </location>
</feature>
<evidence type="ECO:0000256" key="4">
    <source>
        <dbReference type="ARBA" id="ARBA00022801"/>
    </source>
</evidence>
<gene>
    <name evidence="14" type="ORF">CSUI_010103</name>
</gene>
<feature type="compositionally biased region" description="Basic and acidic residues" evidence="12">
    <location>
        <begin position="1173"/>
        <end position="1191"/>
    </location>
</feature>
<dbReference type="RefSeq" id="XP_067917814.1">
    <property type="nucleotide sequence ID" value="XM_068070208.1"/>
</dbReference>
<dbReference type="GO" id="GO:0006487">
    <property type="term" value="P:protein N-linked glycosylation"/>
    <property type="evidence" value="ECO:0007669"/>
    <property type="project" value="TreeGrafter"/>
</dbReference>
<feature type="region of interest" description="Disordered" evidence="12">
    <location>
        <begin position="955"/>
        <end position="977"/>
    </location>
</feature>
<feature type="region of interest" description="Disordered" evidence="12">
    <location>
        <begin position="311"/>
        <end position="364"/>
    </location>
</feature>
<dbReference type="PANTHER" id="PTHR10412:SF11">
    <property type="entry name" value="MANNOSYL-OLIGOSACCHARIDE GLUCOSIDASE"/>
    <property type="match status" value="1"/>
</dbReference>
<name>A0A2C6KHU0_9APIC</name>
<feature type="compositionally biased region" description="Acidic residues" evidence="12">
    <location>
        <begin position="1570"/>
        <end position="1584"/>
    </location>
</feature>
<evidence type="ECO:0000256" key="2">
    <source>
        <dbReference type="ARBA" id="ARBA00010833"/>
    </source>
</evidence>
<comment type="caution">
    <text evidence="14">The sequence shown here is derived from an EMBL/GenBank/DDBJ whole genome shotgun (WGS) entry which is preliminary data.</text>
</comment>
<keyword evidence="8" id="KW-0472">Membrane</keyword>
<dbReference type="InterPro" id="IPR031335">
    <property type="entry name" value="Glyco_hydro_63_C"/>
</dbReference>
<dbReference type="GO" id="GO:0009311">
    <property type="term" value="P:oligosaccharide metabolic process"/>
    <property type="evidence" value="ECO:0007669"/>
    <property type="project" value="InterPro"/>
</dbReference>
<feature type="compositionally biased region" description="Basic and acidic residues" evidence="12">
    <location>
        <begin position="337"/>
        <end position="364"/>
    </location>
</feature>
<comment type="subcellular location">
    <subcellularLocation>
        <location evidence="1">Endoplasmic reticulum membrane</location>
        <topology evidence="1">Single-pass type II membrane protein</topology>
    </subcellularLocation>
</comment>
<feature type="compositionally biased region" description="Basic and acidic residues" evidence="12">
    <location>
        <begin position="589"/>
        <end position="612"/>
    </location>
</feature>
<dbReference type="Gene3D" id="1.50.10.10">
    <property type="match status" value="2"/>
</dbReference>
<dbReference type="PANTHER" id="PTHR10412">
    <property type="entry name" value="MANNOSYL-OLIGOSACCHARIDE GLUCOSIDASE"/>
    <property type="match status" value="1"/>
</dbReference>
<dbReference type="CDD" id="cd10909">
    <property type="entry name" value="ChtBD1_GH18_2"/>
    <property type="match status" value="1"/>
</dbReference>
<feature type="compositionally biased region" description="Basic residues" evidence="12">
    <location>
        <begin position="313"/>
        <end position="327"/>
    </location>
</feature>
<dbReference type="CDD" id="cd22541">
    <property type="entry name" value="SP5_N"/>
    <property type="match status" value="1"/>
</dbReference>
<feature type="region of interest" description="Disordered" evidence="12">
    <location>
        <begin position="481"/>
        <end position="519"/>
    </location>
</feature>
<dbReference type="EMBL" id="MIGC01006655">
    <property type="protein sequence ID" value="PHJ16082.1"/>
    <property type="molecule type" value="Genomic_DNA"/>
</dbReference>
<comment type="similarity">
    <text evidence="2">Belongs to the glycosyl hydrolase 63 family.</text>
</comment>
<feature type="region of interest" description="Disordered" evidence="12">
    <location>
        <begin position="143"/>
        <end position="200"/>
    </location>
</feature>
<dbReference type="InterPro" id="IPR008928">
    <property type="entry name" value="6-hairpin_glycosidase_sf"/>
</dbReference>
<evidence type="ECO:0000259" key="13">
    <source>
        <dbReference type="Pfam" id="PF03200"/>
    </source>
</evidence>
<feature type="region of interest" description="Disordered" evidence="12">
    <location>
        <begin position="1118"/>
        <end position="1140"/>
    </location>
</feature>
<evidence type="ECO:0000313" key="15">
    <source>
        <dbReference type="Proteomes" id="UP000221165"/>
    </source>
</evidence>
<feature type="region of interest" description="Disordered" evidence="12">
    <location>
        <begin position="1542"/>
        <end position="1584"/>
    </location>
</feature>
<feature type="compositionally biased region" description="Basic and acidic residues" evidence="12">
    <location>
        <begin position="143"/>
        <end position="158"/>
    </location>
</feature>
<dbReference type="VEuPathDB" id="ToxoDB:CSUI_010103"/>
<sequence>MDHRLIDGFTPTMGYLSGTASKNEEKEKKRETSFSLFLLFPHNPPRLRPSFYTLTPWRYTLLLLFSITTLSITYALDSPSSPSPSSSSSSPSPPLLPEAFQRATAWGTYRPATFFSVKSSMHAHGLLTGLAWGGEGVWSEGEKIEEERRRKKREEQERKRKIKRKKTQEEEEDEALWGNLSGTKEADPSEDDGEEERLYTKAESVEIELESKKREKVYHHIQEEDIIQDEGKCLLLQEKTQSVCEGVRFTWEEHDGIYYGSQVITHTRRKAASLKEKKKMEDLKIRTTFVKHPSLPDQIFSYRISATLNQGTARKKTHDLSPKKKGRKEKDHEEDEREKARETKVEEGKISRDRIKKEEEEEVEKRKGESSLASLFIYVTSEDEDFGVYVHPKMKEDRSEDNPNAKRRNRLFLLGKNDPAGEDFLVVVEAFQKKREISSSSSLDDLQSSSPLPRMSYRSLLLTSAERQAWDAGTHISQMLSSASSVARKDEKNKKKTKKEKKRTIEEEREEEKKKHFSSRLLDRARTLSNTEDAGANFIAIQILGVLSSQREEEDEEEKEEGEEEGEVVVDVHFFMNGVLSSSSIEASGARKEEEEKNKEEKEDSLKRERKGTDQIEGDLCDYECLSSLSIEEIDRRINRLLHFAHNGDIPKQNLSSSSSSSLPSSYLTFFSSFYSRLFHRHLSHVFPPRESSSSSSLHSLRSQMIANLLGSRGYFTGDLPVTRFRQSRFSSSSSSPKSGGRGNSSLSSTFFHDDNRVGQEEDENEEDEESLLSASSSRQQHPHKKKEQRLLPFLLPDIEMFSFVPSRVKFPRAFLWDEGFHLLVARPWNSLLALQNLSSWMGLIHQTDLIADGWIPREVTLNDEMMFGLPEKFFLQDLRIGSPPTLIFAIEELLESCMREFMETSTKTKQAEFTSSSSLYSSHPLFSLLEENISPSHEDIEDLANVLLDTQVTKDHQGENRRKEKKAFKTEQEKDGEETKAMRGVLLKILMRGQKRRKTSSSFLEMLIRFAQETYPLLKRWISYYATTHTCLIPDAPYSTSSSSSVSSSSSSSSLPLFHTLLLEPRRYPQWHRMPSLSAPSFTFSSGLDDFPRPLQVLSQPRNNDTFEMEPYPSPVYVHPGSMQRQEGREASSSSSSSPPAAHLDLHVWLMSLISGTYQMCRFLRMIRRERRKEQVAGQRDEKNTKMKKEEEDDDCQAIFEPVLAALVLKLLGTDAPRYLPRLSPPSSSSFSSLSSHSCPSSSSLSFSSSSSAASSSYLCGLKPPFEPSVYFHEAGLLVDFATNQPLVRTRKESEGAKKEDDERTKDPHVKDRLVPVPVWPWREDGRCGPNFPVKKSGRPSVCNPLSDSPCCSPSGYCGSTPGHCNCRGCFRSPPLSDQSFWSYAAIGSAPSPHVGVPSLLPLALGYLPIYSYLPGLLFSSSSSFFFFLDGVDSDAKTSISSSSFSSFSGYMRERERSFFSRQGEREKEEEPLLLQRLLEVVRSEELGLTSRYGLRSLRKGDGMYHAGGNYWRGDVWIHITYLVLRGLQKFYLPFFSEKNLSSTSSQGGEKTMTKKQTKRKNKKKGSGEEEEEEEDDECQEHK</sequence>
<dbReference type="GeneID" id="94433419"/>
<feature type="region of interest" description="Disordered" evidence="12">
    <location>
        <begin position="584"/>
        <end position="612"/>
    </location>
</feature>
<dbReference type="GO" id="GO:0004573">
    <property type="term" value="F:Glc3Man9GlcNAc2 oligosaccharide glucosidase activity"/>
    <property type="evidence" value="ECO:0007669"/>
    <property type="project" value="UniProtKB-EC"/>
</dbReference>
<feature type="domain" description="Glycosyl hydrolase family 63 C-terminal" evidence="13">
    <location>
        <begin position="1476"/>
        <end position="1533"/>
    </location>
</feature>
<dbReference type="InterPro" id="IPR038518">
    <property type="entry name" value="Glyco_hydro_63N_sf"/>
</dbReference>
<keyword evidence="5" id="KW-0256">Endoplasmic reticulum</keyword>
<feature type="compositionally biased region" description="Basic residues" evidence="12">
    <location>
        <begin position="1555"/>
        <end position="1566"/>
    </location>
</feature>
<evidence type="ECO:0000256" key="8">
    <source>
        <dbReference type="ARBA" id="ARBA00023136"/>
    </source>
</evidence>
<dbReference type="Pfam" id="PF03200">
    <property type="entry name" value="Glyco_hydro_63"/>
    <property type="match status" value="2"/>
</dbReference>
<keyword evidence="15" id="KW-1185">Reference proteome</keyword>
<feature type="region of interest" description="Disordered" evidence="12">
    <location>
        <begin position="729"/>
        <end position="786"/>
    </location>
</feature>
<evidence type="ECO:0000256" key="7">
    <source>
        <dbReference type="ARBA" id="ARBA00022989"/>
    </source>
</evidence>
<evidence type="ECO:0000256" key="9">
    <source>
        <dbReference type="ARBA" id="ARBA00023180"/>
    </source>
</evidence>
<dbReference type="InterPro" id="IPR012341">
    <property type="entry name" value="6hp_glycosidase-like_sf"/>
</dbReference>
<organism evidence="14 15">
    <name type="scientific">Cystoisospora suis</name>
    <dbReference type="NCBI Taxonomy" id="483139"/>
    <lineage>
        <taxon>Eukaryota</taxon>
        <taxon>Sar</taxon>
        <taxon>Alveolata</taxon>
        <taxon>Apicomplexa</taxon>
        <taxon>Conoidasida</taxon>
        <taxon>Coccidia</taxon>
        <taxon>Eucoccidiorida</taxon>
        <taxon>Eimeriorina</taxon>
        <taxon>Sarcocystidae</taxon>
        <taxon>Cystoisospora</taxon>
    </lineage>
</organism>
<evidence type="ECO:0000256" key="3">
    <source>
        <dbReference type="ARBA" id="ARBA00022692"/>
    </source>
</evidence>
<feature type="non-terminal residue" evidence="14">
    <location>
        <position position="1584"/>
    </location>
</feature>
<dbReference type="OrthoDB" id="410058at2759"/>
<evidence type="ECO:0000313" key="14">
    <source>
        <dbReference type="EMBL" id="PHJ16082.1"/>
    </source>
</evidence>
<keyword evidence="6" id="KW-0735">Signal-anchor</keyword>
<evidence type="ECO:0000256" key="11">
    <source>
        <dbReference type="ARBA" id="ARBA00038888"/>
    </source>
</evidence>
<evidence type="ECO:0000256" key="5">
    <source>
        <dbReference type="ARBA" id="ARBA00022824"/>
    </source>
</evidence>
<keyword evidence="4" id="KW-0378">Hydrolase</keyword>
<dbReference type="Proteomes" id="UP000221165">
    <property type="component" value="Unassembled WGS sequence"/>
</dbReference>
<dbReference type="InterPro" id="IPR004888">
    <property type="entry name" value="Glycoside_hydrolase_63"/>
</dbReference>
<feature type="region of interest" description="Disordered" evidence="12">
    <location>
        <begin position="1173"/>
        <end position="1195"/>
    </location>
</feature>
<dbReference type="GO" id="GO:0005789">
    <property type="term" value="C:endoplasmic reticulum membrane"/>
    <property type="evidence" value="ECO:0007669"/>
    <property type="project" value="UniProtKB-SubCell"/>
</dbReference>
<keyword evidence="9" id="KW-0325">Glycoprotein</keyword>
<accession>A0A2C6KHU0</accession>
<reference evidence="14 15" key="1">
    <citation type="journal article" date="2017" name="Int. J. Parasitol.">
        <title>The genome of the protozoan parasite Cystoisospora suis and a reverse vaccinology approach to identify vaccine candidates.</title>
        <authorList>
            <person name="Palmieri N."/>
            <person name="Shrestha A."/>
            <person name="Ruttkowski B."/>
            <person name="Beck T."/>
            <person name="Vogl C."/>
            <person name="Tomley F."/>
            <person name="Blake D.P."/>
            <person name="Joachim A."/>
        </authorList>
    </citation>
    <scope>NUCLEOTIDE SEQUENCE [LARGE SCALE GENOMIC DNA]</scope>
    <source>
        <strain evidence="14 15">Wien I</strain>
    </source>
</reference>